<dbReference type="GO" id="GO:0006355">
    <property type="term" value="P:regulation of DNA-templated transcription"/>
    <property type="evidence" value="ECO:0007669"/>
    <property type="project" value="InterPro"/>
</dbReference>
<feature type="domain" description="NAC" evidence="5">
    <location>
        <begin position="18"/>
        <end position="164"/>
    </location>
</feature>
<keyword evidence="7" id="KW-1185">Reference proteome</keyword>
<keyword evidence="1" id="KW-0805">Transcription regulation</keyword>
<dbReference type="PANTHER" id="PTHR31719:SF94">
    <property type="entry name" value="PROTEIN ATAF2"/>
    <property type="match status" value="1"/>
</dbReference>
<proteinExistence type="predicted"/>
<dbReference type="InterPro" id="IPR003441">
    <property type="entry name" value="NAC-dom"/>
</dbReference>
<dbReference type="Pfam" id="PF02365">
    <property type="entry name" value="NAM"/>
    <property type="match status" value="1"/>
</dbReference>
<evidence type="ECO:0000259" key="5">
    <source>
        <dbReference type="PROSITE" id="PS51005"/>
    </source>
</evidence>
<comment type="caution">
    <text evidence="6">The sequence shown here is derived from an EMBL/GenBank/DDBJ whole genome shotgun (WGS) entry which is preliminary data.</text>
</comment>
<evidence type="ECO:0000313" key="7">
    <source>
        <dbReference type="Proteomes" id="UP001152523"/>
    </source>
</evidence>
<evidence type="ECO:0000256" key="3">
    <source>
        <dbReference type="ARBA" id="ARBA00023163"/>
    </source>
</evidence>
<dbReference type="Gene3D" id="2.170.150.80">
    <property type="entry name" value="NAC domain"/>
    <property type="match status" value="1"/>
</dbReference>
<gene>
    <name evidence="6" type="ORF">CEPIT_LOCUS36429</name>
</gene>
<dbReference type="InterPro" id="IPR036093">
    <property type="entry name" value="NAC_dom_sf"/>
</dbReference>
<dbReference type="PROSITE" id="PS51005">
    <property type="entry name" value="NAC"/>
    <property type="match status" value="1"/>
</dbReference>
<sequence>MDPEVPAANNLPPAVANLPPGYRFWPCDEELLDMLTKKRLQQEVDHRIPEVRDFYLQTPEELTAGYVDMLGLGEDEWYFFTPWAYEEENPPLLADEFWKQRGNTKTVRVRAGSTYYGFKKTLVLIRNGIKTAWRLDEYNAAPPLAAAAVPPNDQEWYLCRVYNKRAGPLQASYN</sequence>
<accession>A0AAV0FQV0</accession>
<dbReference type="EMBL" id="CAMAPF010001002">
    <property type="protein sequence ID" value="CAH9137949.1"/>
    <property type="molecule type" value="Genomic_DNA"/>
</dbReference>
<keyword evidence="3" id="KW-0804">Transcription</keyword>
<dbReference type="Proteomes" id="UP001152523">
    <property type="component" value="Unassembled WGS sequence"/>
</dbReference>
<dbReference type="AlphaFoldDB" id="A0AAV0FQV0"/>
<evidence type="ECO:0000313" key="6">
    <source>
        <dbReference type="EMBL" id="CAH9137949.1"/>
    </source>
</evidence>
<organism evidence="6 7">
    <name type="scientific">Cuscuta epithymum</name>
    <dbReference type="NCBI Taxonomy" id="186058"/>
    <lineage>
        <taxon>Eukaryota</taxon>
        <taxon>Viridiplantae</taxon>
        <taxon>Streptophyta</taxon>
        <taxon>Embryophyta</taxon>
        <taxon>Tracheophyta</taxon>
        <taxon>Spermatophyta</taxon>
        <taxon>Magnoliopsida</taxon>
        <taxon>eudicotyledons</taxon>
        <taxon>Gunneridae</taxon>
        <taxon>Pentapetalae</taxon>
        <taxon>asterids</taxon>
        <taxon>lamiids</taxon>
        <taxon>Solanales</taxon>
        <taxon>Convolvulaceae</taxon>
        <taxon>Cuscuteae</taxon>
        <taxon>Cuscuta</taxon>
        <taxon>Cuscuta subgen. Cuscuta</taxon>
    </lineage>
</organism>
<evidence type="ECO:0000256" key="4">
    <source>
        <dbReference type="ARBA" id="ARBA00023242"/>
    </source>
</evidence>
<protein>
    <recommendedName>
        <fullName evidence="5">NAC domain-containing protein</fullName>
    </recommendedName>
</protein>
<dbReference type="GO" id="GO:0003677">
    <property type="term" value="F:DNA binding"/>
    <property type="evidence" value="ECO:0007669"/>
    <property type="project" value="UniProtKB-KW"/>
</dbReference>
<keyword evidence="2" id="KW-0238">DNA-binding</keyword>
<evidence type="ECO:0000256" key="2">
    <source>
        <dbReference type="ARBA" id="ARBA00023125"/>
    </source>
</evidence>
<dbReference type="PANTHER" id="PTHR31719">
    <property type="entry name" value="NAC TRANSCRIPTION FACTOR 56"/>
    <property type="match status" value="1"/>
</dbReference>
<dbReference type="SUPFAM" id="SSF101941">
    <property type="entry name" value="NAC domain"/>
    <property type="match status" value="1"/>
</dbReference>
<keyword evidence="4" id="KW-0539">Nucleus</keyword>
<name>A0AAV0FQV0_9ASTE</name>
<reference evidence="6" key="1">
    <citation type="submission" date="2022-07" db="EMBL/GenBank/DDBJ databases">
        <authorList>
            <person name="Macas J."/>
            <person name="Novak P."/>
            <person name="Neumann P."/>
        </authorList>
    </citation>
    <scope>NUCLEOTIDE SEQUENCE</scope>
</reference>
<evidence type="ECO:0000256" key="1">
    <source>
        <dbReference type="ARBA" id="ARBA00023015"/>
    </source>
</evidence>